<keyword evidence="4" id="KW-0808">Transferase</keyword>
<evidence type="ECO:0000256" key="5">
    <source>
        <dbReference type="ARBA" id="ARBA00022741"/>
    </source>
</evidence>
<dbReference type="EMBL" id="LLZH01000347">
    <property type="protein sequence ID" value="KUL21836.1"/>
    <property type="molecule type" value="Genomic_DNA"/>
</dbReference>
<feature type="domain" description="Signal transduction histidine kinase subgroup 3 dimerisation and phosphoacceptor" evidence="10">
    <location>
        <begin position="186"/>
        <end position="252"/>
    </location>
</feature>
<accession>A0A117MK53</accession>
<comment type="catalytic activity">
    <reaction evidence="1">
        <text>ATP + protein L-histidine = ADP + protein N-phospho-L-histidine.</text>
        <dbReference type="EC" id="2.7.13.3"/>
    </reaction>
</comment>
<keyword evidence="7" id="KW-0067">ATP-binding</keyword>
<dbReference type="AlphaFoldDB" id="A0A117MK53"/>
<dbReference type="GO" id="GO:0000155">
    <property type="term" value="F:phosphorelay sensor kinase activity"/>
    <property type="evidence" value="ECO:0007669"/>
    <property type="project" value="InterPro"/>
</dbReference>
<keyword evidence="9" id="KW-1133">Transmembrane helix</keyword>
<feature type="transmembrane region" description="Helical" evidence="9">
    <location>
        <begin position="12"/>
        <end position="30"/>
    </location>
</feature>
<dbReference type="EC" id="2.7.13.3" evidence="2"/>
<dbReference type="Proteomes" id="UP000053244">
    <property type="component" value="Unassembled WGS sequence"/>
</dbReference>
<reference evidence="12 13" key="1">
    <citation type="submission" date="2015-10" db="EMBL/GenBank/DDBJ databases">
        <authorList>
            <person name="Gilbert D.G."/>
        </authorList>
    </citation>
    <scope>NUCLEOTIDE SEQUENCE [LARGE SCALE GENOMIC DNA]</scope>
    <source>
        <strain evidence="12 13">NRRL B-16712</strain>
    </source>
</reference>
<dbReference type="InterPro" id="IPR011712">
    <property type="entry name" value="Sig_transdc_His_kin_sub3_dim/P"/>
</dbReference>
<dbReference type="Pfam" id="PF07730">
    <property type="entry name" value="HisKA_3"/>
    <property type="match status" value="1"/>
</dbReference>
<keyword evidence="3" id="KW-0597">Phosphoprotein</keyword>
<dbReference type="PANTHER" id="PTHR24421:SF10">
    <property type="entry name" value="NITRATE_NITRITE SENSOR PROTEIN NARQ"/>
    <property type="match status" value="1"/>
</dbReference>
<dbReference type="GO" id="GO:0016020">
    <property type="term" value="C:membrane"/>
    <property type="evidence" value="ECO:0007669"/>
    <property type="project" value="InterPro"/>
</dbReference>
<dbReference type="GO" id="GO:0046983">
    <property type="term" value="F:protein dimerization activity"/>
    <property type="evidence" value="ECO:0007669"/>
    <property type="project" value="InterPro"/>
</dbReference>
<evidence type="ECO:0000259" key="11">
    <source>
        <dbReference type="Pfam" id="PF23539"/>
    </source>
</evidence>
<dbReference type="GO" id="GO:0005524">
    <property type="term" value="F:ATP binding"/>
    <property type="evidence" value="ECO:0007669"/>
    <property type="project" value="UniProtKB-KW"/>
</dbReference>
<dbReference type="InterPro" id="IPR036890">
    <property type="entry name" value="HATPase_C_sf"/>
</dbReference>
<feature type="domain" description="DUF7134" evidence="11">
    <location>
        <begin position="4"/>
        <end position="157"/>
    </location>
</feature>
<keyword evidence="13" id="KW-1185">Reference proteome</keyword>
<organism evidence="12 13">
    <name type="scientific">Actinoplanes awajinensis subsp. mycoplanecinus</name>
    <dbReference type="NCBI Taxonomy" id="135947"/>
    <lineage>
        <taxon>Bacteria</taxon>
        <taxon>Bacillati</taxon>
        <taxon>Actinomycetota</taxon>
        <taxon>Actinomycetes</taxon>
        <taxon>Micromonosporales</taxon>
        <taxon>Micromonosporaceae</taxon>
        <taxon>Actinoplanes</taxon>
    </lineage>
</organism>
<keyword evidence="9" id="KW-0472">Membrane</keyword>
<dbReference type="CDD" id="cd16917">
    <property type="entry name" value="HATPase_UhpB-NarQ-NarX-like"/>
    <property type="match status" value="1"/>
</dbReference>
<keyword evidence="6" id="KW-0418">Kinase</keyword>
<dbReference type="InterPro" id="IPR050482">
    <property type="entry name" value="Sensor_HK_TwoCompSys"/>
</dbReference>
<evidence type="ECO:0000256" key="7">
    <source>
        <dbReference type="ARBA" id="ARBA00022840"/>
    </source>
</evidence>
<keyword evidence="9" id="KW-0812">Transmembrane</keyword>
<gene>
    <name evidence="12" type="ORF">ADL15_49730</name>
</gene>
<protein>
    <recommendedName>
        <fullName evidence="2">histidine kinase</fullName>
        <ecNumber evidence="2">2.7.13.3</ecNumber>
    </recommendedName>
</protein>
<dbReference type="RefSeq" id="WP_067708224.1">
    <property type="nucleotide sequence ID" value="NZ_LLZH01000347.1"/>
</dbReference>
<feature type="transmembrane region" description="Helical" evidence="9">
    <location>
        <begin position="132"/>
        <end position="151"/>
    </location>
</feature>
<dbReference type="Pfam" id="PF23539">
    <property type="entry name" value="DUF7134"/>
    <property type="match status" value="1"/>
</dbReference>
<evidence type="ECO:0000256" key="3">
    <source>
        <dbReference type="ARBA" id="ARBA00022553"/>
    </source>
</evidence>
<evidence type="ECO:0000256" key="8">
    <source>
        <dbReference type="ARBA" id="ARBA00023012"/>
    </source>
</evidence>
<evidence type="ECO:0000313" key="12">
    <source>
        <dbReference type="EMBL" id="KUL21836.1"/>
    </source>
</evidence>
<keyword evidence="8" id="KW-0902">Two-component regulatory system</keyword>
<evidence type="ECO:0000313" key="13">
    <source>
        <dbReference type="Proteomes" id="UP000053244"/>
    </source>
</evidence>
<dbReference type="Gene3D" id="1.20.5.1930">
    <property type="match status" value="1"/>
</dbReference>
<evidence type="ECO:0000256" key="1">
    <source>
        <dbReference type="ARBA" id="ARBA00000085"/>
    </source>
</evidence>
<keyword evidence="5" id="KW-0547">Nucleotide-binding</keyword>
<name>A0A117MK53_9ACTN</name>
<proteinExistence type="predicted"/>
<comment type="caution">
    <text evidence="12">The sequence shown here is derived from an EMBL/GenBank/DDBJ whole genome shotgun (WGS) entry which is preliminary data.</text>
</comment>
<dbReference type="InterPro" id="IPR055558">
    <property type="entry name" value="DUF7134"/>
</dbReference>
<evidence type="ECO:0000256" key="4">
    <source>
        <dbReference type="ARBA" id="ARBA00022679"/>
    </source>
</evidence>
<evidence type="ECO:0000256" key="2">
    <source>
        <dbReference type="ARBA" id="ARBA00012438"/>
    </source>
</evidence>
<evidence type="ECO:0000256" key="6">
    <source>
        <dbReference type="ARBA" id="ARBA00022777"/>
    </source>
</evidence>
<feature type="transmembrane region" description="Helical" evidence="9">
    <location>
        <begin position="109"/>
        <end position="126"/>
    </location>
</feature>
<evidence type="ECO:0000259" key="10">
    <source>
        <dbReference type="Pfam" id="PF07730"/>
    </source>
</evidence>
<sequence length="388" mass="42428">MILGRWFAGRPVRTDALIAVALVIVTAFAYTARASRTDIPSLNWADVAGVAVATIAMTVRRRWPREALVATTCAIIAHSWTNADRHPLLILAAGMCSYTMATRSTRRETWLFFTGCAVALYLGDVLSGRYPVLTAATIPVVTFIGMATAFGDATRNRHAYLAEVEERARRAEQTREEEARSRVIQERLRIARELHDVVAHHIAVINVQAGAASHLLDRRPDQVRPALDHIRHAGDTVLKELAAIVGVLRQSDDPEAGTEPTRGLARLPELLDAVAAAGLKVAFERAGAERELPAVVDLAAYRIIQESLTNAHKHGDGHARLTMTYTREGIRIDVVNTVTDHHREGDGYGLIGMRERAAAADGTLHARADDQGRFTVHAELPAPIEGQR</sequence>
<evidence type="ECO:0000256" key="9">
    <source>
        <dbReference type="SAM" id="Phobius"/>
    </source>
</evidence>
<dbReference type="Gene3D" id="3.30.565.10">
    <property type="entry name" value="Histidine kinase-like ATPase, C-terminal domain"/>
    <property type="match status" value="1"/>
</dbReference>
<dbReference type="SUPFAM" id="SSF55874">
    <property type="entry name" value="ATPase domain of HSP90 chaperone/DNA topoisomerase II/histidine kinase"/>
    <property type="match status" value="1"/>
</dbReference>
<dbReference type="PANTHER" id="PTHR24421">
    <property type="entry name" value="NITRATE/NITRITE SENSOR PROTEIN NARX-RELATED"/>
    <property type="match status" value="1"/>
</dbReference>